<evidence type="ECO:0000313" key="1">
    <source>
        <dbReference type="EMBL" id="WHX47834.1"/>
    </source>
</evidence>
<dbReference type="Gene3D" id="2.60.120.200">
    <property type="match status" value="1"/>
</dbReference>
<dbReference type="AlphaFoldDB" id="A0AA95HZQ8"/>
<dbReference type="Pfam" id="PF13385">
    <property type="entry name" value="Laminin_G_3"/>
    <property type="match status" value="1"/>
</dbReference>
<name>A0AA95HZQ8_9BACL</name>
<reference evidence="1" key="1">
    <citation type="submission" date="2023-05" db="EMBL/GenBank/DDBJ databases">
        <title>Comparative genomics of Bacillaceae isolates and their secondary metabolite potential.</title>
        <authorList>
            <person name="Song L."/>
            <person name="Nielsen L.J."/>
            <person name="Mohite O."/>
            <person name="Xu X."/>
            <person name="Weber T."/>
            <person name="Kovacs A.T."/>
        </authorList>
    </citation>
    <scope>NUCLEOTIDE SEQUENCE</scope>
    <source>
        <strain evidence="1">B2_4</strain>
    </source>
</reference>
<dbReference type="KEGG" id="pwn:QNH46_17020"/>
<protein>
    <submittedName>
        <fullName evidence="1">LamG domain-containing protein</fullName>
    </submittedName>
</protein>
<dbReference type="Proteomes" id="UP001177943">
    <property type="component" value="Chromosome"/>
</dbReference>
<gene>
    <name evidence="1" type="ORF">QNH46_17020</name>
</gene>
<dbReference type="EMBL" id="CP126084">
    <property type="protein sequence ID" value="WHX47834.1"/>
    <property type="molecule type" value="Genomic_DNA"/>
</dbReference>
<evidence type="ECO:0000313" key="2">
    <source>
        <dbReference type="Proteomes" id="UP001177943"/>
    </source>
</evidence>
<dbReference type="SUPFAM" id="SSF49899">
    <property type="entry name" value="Concanavalin A-like lectins/glucanases"/>
    <property type="match status" value="1"/>
</dbReference>
<dbReference type="InterPro" id="IPR013320">
    <property type="entry name" value="ConA-like_dom_sf"/>
</dbReference>
<accession>A0AA95HZQ8</accession>
<sequence>MLWAGSNWYDAGTGVNTVPREWTHFAFTVNKGHVTVYVNGEEKFTGTGFPDVFLDDQGTFSLGVNWWDAPFKGMIDELHIYKGVITADQAAALAHK</sequence>
<proteinExistence type="predicted"/>
<dbReference type="RefSeq" id="WP_283925324.1">
    <property type="nucleotide sequence ID" value="NZ_CP126084.1"/>
</dbReference>
<organism evidence="1 2">
    <name type="scientific">Paenibacillus woosongensis</name>
    <dbReference type="NCBI Taxonomy" id="307580"/>
    <lineage>
        <taxon>Bacteria</taxon>
        <taxon>Bacillati</taxon>
        <taxon>Bacillota</taxon>
        <taxon>Bacilli</taxon>
        <taxon>Bacillales</taxon>
        <taxon>Paenibacillaceae</taxon>
        <taxon>Paenibacillus</taxon>
    </lineage>
</organism>